<reference evidence="6" key="1">
    <citation type="journal article" date="2014" name="Int. J. Syst. Evol. Microbiol.">
        <title>Complete genome sequence of Corynebacterium casei LMG S-19264T (=DSM 44701T), isolated from a smear-ripened cheese.</title>
        <authorList>
            <consortium name="US DOE Joint Genome Institute (JGI-PGF)"/>
            <person name="Walter F."/>
            <person name="Albersmeier A."/>
            <person name="Kalinowski J."/>
            <person name="Ruckert C."/>
        </authorList>
    </citation>
    <scope>NUCLEOTIDE SEQUENCE</scope>
    <source>
        <strain evidence="6">CGMCC 4.7201</strain>
    </source>
</reference>
<dbReference type="SUPFAM" id="SSF53335">
    <property type="entry name" value="S-adenosyl-L-methionine-dependent methyltransferases"/>
    <property type="match status" value="1"/>
</dbReference>
<dbReference type="GO" id="GO:0032259">
    <property type="term" value="P:methylation"/>
    <property type="evidence" value="ECO:0007669"/>
    <property type="project" value="UniProtKB-KW"/>
</dbReference>
<feature type="domain" description="Methyltransferase" evidence="5">
    <location>
        <begin position="88"/>
        <end position="181"/>
    </location>
</feature>
<dbReference type="PANTHER" id="PTHR43464:SF19">
    <property type="entry name" value="UBIQUINONE BIOSYNTHESIS O-METHYLTRANSFERASE, MITOCHONDRIAL"/>
    <property type="match status" value="1"/>
</dbReference>
<evidence type="ECO:0000256" key="4">
    <source>
        <dbReference type="SAM" id="MobiDB-lite"/>
    </source>
</evidence>
<dbReference type="PANTHER" id="PTHR43464">
    <property type="entry name" value="METHYLTRANSFERASE"/>
    <property type="match status" value="1"/>
</dbReference>
<dbReference type="EMBL" id="BMMS01000014">
    <property type="protein sequence ID" value="GGO90410.1"/>
    <property type="molecule type" value="Genomic_DNA"/>
</dbReference>
<keyword evidence="2" id="KW-0808">Transferase</keyword>
<feature type="compositionally biased region" description="Basic and acidic residues" evidence="4">
    <location>
        <begin position="29"/>
        <end position="39"/>
    </location>
</feature>
<dbReference type="AlphaFoldDB" id="A0A917ZU90"/>
<keyword evidence="1" id="KW-0489">Methyltransferase</keyword>
<evidence type="ECO:0000259" key="5">
    <source>
        <dbReference type="Pfam" id="PF13649"/>
    </source>
</evidence>
<dbReference type="Pfam" id="PF13649">
    <property type="entry name" value="Methyltransf_25"/>
    <property type="match status" value="1"/>
</dbReference>
<feature type="compositionally biased region" description="Acidic residues" evidence="4">
    <location>
        <begin position="257"/>
        <end position="269"/>
    </location>
</feature>
<reference evidence="6" key="2">
    <citation type="submission" date="2020-09" db="EMBL/GenBank/DDBJ databases">
        <authorList>
            <person name="Sun Q."/>
            <person name="Zhou Y."/>
        </authorList>
    </citation>
    <scope>NUCLEOTIDE SEQUENCE</scope>
    <source>
        <strain evidence="6">CGMCC 4.7201</strain>
    </source>
</reference>
<dbReference type="Proteomes" id="UP000641932">
    <property type="component" value="Unassembled WGS sequence"/>
</dbReference>
<evidence type="ECO:0000313" key="6">
    <source>
        <dbReference type="EMBL" id="GGO90410.1"/>
    </source>
</evidence>
<comment type="caution">
    <text evidence="6">The sequence shown here is derived from an EMBL/GenBank/DDBJ whole genome shotgun (WGS) entry which is preliminary data.</text>
</comment>
<sequence>MTARTQHRATAACADRERHHDMVPVGHRGSHEDSHEDRGTTAMNGDASGASAEEYWDTRYSANDRIWSGKPNALLIREVSELSPGRALDLGCGEGADAIWLAQRGWHVTAVDVSRIALARAAEHARQEGVADRIDWQWHDLTESFPAGAFDLVSAHFLHSEIDLPRERILRTAAASLSAGGVLLIVGHVGCPSWETGHHPDIHFPTPEEVLTSLDLPPAEWELLLSGEHERRVTGPDGQPATRTDNLLKLRRRPDDNSPDDNGPDDNGPDDSRPDDSAPTSSDGE</sequence>
<gene>
    <name evidence="6" type="ORF">GCM10012280_35900</name>
</gene>
<dbReference type="InterPro" id="IPR029063">
    <property type="entry name" value="SAM-dependent_MTases_sf"/>
</dbReference>
<dbReference type="CDD" id="cd02440">
    <property type="entry name" value="AdoMet_MTases"/>
    <property type="match status" value="1"/>
</dbReference>
<feature type="region of interest" description="Disordered" evidence="4">
    <location>
        <begin position="229"/>
        <end position="285"/>
    </location>
</feature>
<keyword evidence="7" id="KW-1185">Reference proteome</keyword>
<dbReference type="Gene3D" id="3.40.50.150">
    <property type="entry name" value="Vaccinia Virus protein VP39"/>
    <property type="match status" value="1"/>
</dbReference>
<organism evidence="6 7">
    <name type="scientific">Wenjunlia tyrosinilytica</name>
    <dbReference type="NCBI Taxonomy" id="1544741"/>
    <lineage>
        <taxon>Bacteria</taxon>
        <taxon>Bacillati</taxon>
        <taxon>Actinomycetota</taxon>
        <taxon>Actinomycetes</taxon>
        <taxon>Kitasatosporales</taxon>
        <taxon>Streptomycetaceae</taxon>
        <taxon>Wenjunlia</taxon>
    </lineage>
</organism>
<proteinExistence type="predicted"/>
<evidence type="ECO:0000313" key="7">
    <source>
        <dbReference type="Proteomes" id="UP000641932"/>
    </source>
</evidence>
<name>A0A917ZU90_9ACTN</name>
<evidence type="ECO:0000256" key="2">
    <source>
        <dbReference type="ARBA" id="ARBA00022679"/>
    </source>
</evidence>
<dbReference type="InterPro" id="IPR041698">
    <property type="entry name" value="Methyltransf_25"/>
</dbReference>
<accession>A0A917ZU90</accession>
<dbReference type="RefSeq" id="WP_229698525.1">
    <property type="nucleotide sequence ID" value="NZ_BMMS01000014.1"/>
</dbReference>
<evidence type="ECO:0000256" key="1">
    <source>
        <dbReference type="ARBA" id="ARBA00022603"/>
    </source>
</evidence>
<feature type="region of interest" description="Disordered" evidence="4">
    <location>
        <begin position="1"/>
        <end position="50"/>
    </location>
</feature>
<evidence type="ECO:0000256" key="3">
    <source>
        <dbReference type="ARBA" id="ARBA00022691"/>
    </source>
</evidence>
<protein>
    <recommendedName>
        <fullName evidence="5">Methyltransferase domain-containing protein</fullName>
    </recommendedName>
</protein>
<dbReference type="GO" id="GO:0008168">
    <property type="term" value="F:methyltransferase activity"/>
    <property type="evidence" value="ECO:0007669"/>
    <property type="project" value="UniProtKB-KW"/>
</dbReference>
<keyword evidence="3" id="KW-0949">S-adenosyl-L-methionine</keyword>